<evidence type="ECO:0000313" key="2">
    <source>
        <dbReference type="Proteomes" id="UP000823775"/>
    </source>
</evidence>
<name>A0ABS8RT00_DATST</name>
<proteinExistence type="predicted"/>
<keyword evidence="2" id="KW-1185">Reference proteome</keyword>
<reference evidence="1 2" key="1">
    <citation type="journal article" date="2021" name="BMC Genomics">
        <title>Datura genome reveals duplications of psychoactive alkaloid biosynthetic genes and high mutation rate following tissue culture.</title>
        <authorList>
            <person name="Rajewski A."/>
            <person name="Carter-House D."/>
            <person name="Stajich J."/>
            <person name="Litt A."/>
        </authorList>
    </citation>
    <scope>NUCLEOTIDE SEQUENCE [LARGE SCALE GENOMIC DNA]</scope>
    <source>
        <strain evidence="1">AR-01</strain>
    </source>
</reference>
<accession>A0ABS8RT00</accession>
<dbReference type="EMBL" id="JACEIK010000071">
    <property type="protein sequence ID" value="MCD7448734.1"/>
    <property type="molecule type" value="Genomic_DNA"/>
</dbReference>
<dbReference type="Proteomes" id="UP000823775">
    <property type="component" value="Unassembled WGS sequence"/>
</dbReference>
<evidence type="ECO:0000313" key="1">
    <source>
        <dbReference type="EMBL" id="MCD7448734.1"/>
    </source>
</evidence>
<comment type="caution">
    <text evidence="1">The sequence shown here is derived from an EMBL/GenBank/DDBJ whole genome shotgun (WGS) entry which is preliminary data.</text>
</comment>
<sequence>MMSNGALTNLYYYVSFPQKCSCQLCFFVWVMGNIQHTAVSPVKSNSTFYCIIPSTHATFKSTVDDVGNDTSLALDFVDLSAADGVHYPDITLWHDGLLSCAVIQNHIAVLNDIIGSVATKSGLFTRSCPTPIPLPARS</sequence>
<organism evidence="1 2">
    <name type="scientific">Datura stramonium</name>
    <name type="common">Jimsonweed</name>
    <name type="synonym">Common thornapple</name>
    <dbReference type="NCBI Taxonomy" id="4076"/>
    <lineage>
        <taxon>Eukaryota</taxon>
        <taxon>Viridiplantae</taxon>
        <taxon>Streptophyta</taxon>
        <taxon>Embryophyta</taxon>
        <taxon>Tracheophyta</taxon>
        <taxon>Spermatophyta</taxon>
        <taxon>Magnoliopsida</taxon>
        <taxon>eudicotyledons</taxon>
        <taxon>Gunneridae</taxon>
        <taxon>Pentapetalae</taxon>
        <taxon>asterids</taxon>
        <taxon>lamiids</taxon>
        <taxon>Solanales</taxon>
        <taxon>Solanaceae</taxon>
        <taxon>Solanoideae</taxon>
        <taxon>Datureae</taxon>
        <taxon>Datura</taxon>
    </lineage>
</organism>
<protein>
    <submittedName>
        <fullName evidence="1">Uncharacterized protein</fullName>
    </submittedName>
</protein>
<gene>
    <name evidence="1" type="ORF">HAX54_045673</name>
</gene>